<sequence length="118" mass="13286">MRTDADTVYLNETVVANNLLSVMIPERGDEDMLKPLLRVKKQDEGDSGTGKYTAAAKMPQIKVLRLFLQLFKNAWDTSYVGGSHPLHHNVPKAVISLYKLRILDFFFPPIGEDPRKSG</sequence>
<evidence type="ECO:0000313" key="2">
    <source>
        <dbReference type="Proteomes" id="UP000324832"/>
    </source>
</evidence>
<protein>
    <submittedName>
        <fullName evidence="1">Uncharacterized protein</fullName>
    </submittedName>
</protein>
<organism evidence="1 2">
    <name type="scientific">Leptidea sinapis</name>
    <dbReference type="NCBI Taxonomy" id="189913"/>
    <lineage>
        <taxon>Eukaryota</taxon>
        <taxon>Metazoa</taxon>
        <taxon>Ecdysozoa</taxon>
        <taxon>Arthropoda</taxon>
        <taxon>Hexapoda</taxon>
        <taxon>Insecta</taxon>
        <taxon>Pterygota</taxon>
        <taxon>Neoptera</taxon>
        <taxon>Endopterygota</taxon>
        <taxon>Lepidoptera</taxon>
        <taxon>Glossata</taxon>
        <taxon>Ditrysia</taxon>
        <taxon>Papilionoidea</taxon>
        <taxon>Pieridae</taxon>
        <taxon>Dismorphiinae</taxon>
        <taxon>Leptidea</taxon>
    </lineage>
</organism>
<gene>
    <name evidence="1" type="ORF">LSINAPIS_LOCUS6734</name>
</gene>
<proteinExistence type="predicted"/>
<dbReference type="EMBL" id="FZQP02002148">
    <property type="protein sequence ID" value="VVC94888.1"/>
    <property type="molecule type" value="Genomic_DNA"/>
</dbReference>
<dbReference type="Proteomes" id="UP000324832">
    <property type="component" value="Unassembled WGS sequence"/>
</dbReference>
<name>A0A5E4QAU5_9NEOP</name>
<evidence type="ECO:0000313" key="1">
    <source>
        <dbReference type="EMBL" id="VVC94888.1"/>
    </source>
</evidence>
<accession>A0A5E4QAU5</accession>
<reference evidence="1 2" key="1">
    <citation type="submission" date="2017-07" db="EMBL/GenBank/DDBJ databases">
        <authorList>
            <person name="Talla V."/>
            <person name="Backstrom N."/>
        </authorList>
    </citation>
    <scope>NUCLEOTIDE SEQUENCE [LARGE SCALE GENOMIC DNA]</scope>
</reference>
<keyword evidence="2" id="KW-1185">Reference proteome</keyword>
<dbReference type="AlphaFoldDB" id="A0A5E4QAU5"/>